<dbReference type="PANTHER" id="PTHR42940">
    <property type="entry name" value="ALCOHOL DEHYDROGENASE 1-RELATED"/>
    <property type="match status" value="1"/>
</dbReference>
<protein>
    <recommendedName>
        <fullName evidence="8">Enoyl reductase (ER) domain-containing protein</fullName>
    </recommendedName>
</protein>
<dbReference type="Gene3D" id="3.40.50.720">
    <property type="entry name" value="NAD(P)-binding Rossmann-like Domain"/>
    <property type="match status" value="1"/>
</dbReference>
<accession>A0A250JDN7</accession>
<dbReference type="KEGG" id="cfus:CYFUS_007213"/>
<dbReference type="InterPro" id="IPR011032">
    <property type="entry name" value="GroES-like_sf"/>
</dbReference>
<dbReference type="AlphaFoldDB" id="A0A250JDN7"/>
<dbReference type="Proteomes" id="UP000217257">
    <property type="component" value="Chromosome"/>
</dbReference>
<comment type="cofactor">
    <cofactor evidence="1 7">
        <name>Zn(2+)</name>
        <dbReference type="ChEBI" id="CHEBI:29105"/>
    </cofactor>
</comment>
<evidence type="ECO:0000256" key="7">
    <source>
        <dbReference type="RuleBase" id="RU361277"/>
    </source>
</evidence>
<sequence length="290" mass="30382">MLRVEACGVCHGENVAIEGHWPGVQYPRIPGHEVIGVIEKLGPEVSGWAVGQRVGVGWGGGHGQVTGLTVDGGYAEYMAAFTDALVVIPEGLSAVQAAPLMCAGVTTFTALRQSKARMGDVVAIQGIGGLGHLAIQYARRAGFRTVAISRGRQKEALARQLGPTNYIDTETQDVGQALKALGGAKVVIATAPNAKAIAAVVGGLAMDGEVVIVAGSGEKMELSPVQLLSRLSVRGWVAEEGARDIDATVRFSVLTGVEPLIELFPLEQATEAYARMMKADVRFRSVLKIS</sequence>
<dbReference type="SUPFAM" id="SSF51735">
    <property type="entry name" value="NAD(P)-binding Rossmann-fold domains"/>
    <property type="match status" value="1"/>
</dbReference>
<dbReference type="GO" id="GO:0005737">
    <property type="term" value="C:cytoplasm"/>
    <property type="evidence" value="ECO:0007669"/>
    <property type="project" value="TreeGrafter"/>
</dbReference>
<evidence type="ECO:0000256" key="6">
    <source>
        <dbReference type="ARBA" id="ARBA00023027"/>
    </source>
</evidence>
<dbReference type="SMART" id="SM00829">
    <property type="entry name" value="PKS_ER"/>
    <property type="match status" value="1"/>
</dbReference>
<dbReference type="PANTHER" id="PTHR42940:SF7">
    <property type="entry name" value="ALCOHOL DEHYDROGENASE-LIKE N-TERMINAL DOMAIN-CONTAINING PROTEIN"/>
    <property type="match status" value="1"/>
</dbReference>
<gene>
    <name evidence="9" type="ORF">CYFUS_007213</name>
</gene>
<dbReference type="InterPro" id="IPR036291">
    <property type="entry name" value="NAD(P)-bd_dom_sf"/>
</dbReference>
<dbReference type="InterPro" id="IPR013149">
    <property type="entry name" value="ADH-like_C"/>
</dbReference>
<dbReference type="InterPro" id="IPR002328">
    <property type="entry name" value="ADH_Zn_CS"/>
</dbReference>
<name>A0A250JDN7_9BACT</name>
<evidence type="ECO:0000313" key="10">
    <source>
        <dbReference type="Proteomes" id="UP000217257"/>
    </source>
</evidence>
<evidence type="ECO:0000256" key="1">
    <source>
        <dbReference type="ARBA" id="ARBA00001947"/>
    </source>
</evidence>
<organism evidence="9 10">
    <name type="scientific">Cystobacter fuscus</name>
    <dbReference type="NCBI Taxonomy" id="43"/>
    <lineage>
        <taxon>Bacteria</taxon>
        <taxon>Pseudomonadati</taxon>
        <taxon>Myxococcota</taxon>
        <taxon>Myxococcia</taxon>
        <taxon>Myxococcales</taxon>
        <taxon>Cystobacterineae</taxon>
        <taxon>Archangiaceae</taxon>
        <taxon>Cystobacter</taxon>
    </lineage>
</organism>
<keyword evidence="6" id="KW-0520">NAD</keyword>
<dbReference type="InterPro" id="IPR020843">
    <property type="entry name" value="ER"/>
</dbReference>
<evidence type="ECO:0000259" key="8">
    <source>
        <dbReference type="SMART" id="SM00829"/>
    </source>
</evidence>
<dbReference type="SUPFAM" id="SSF50129">
    <property type="entry name" value="GroES-like"/>
    <property type="match status" value="1"/>
</dbReference>
<dbReference type="RefSeq" id="WP_095989407.1">
    <property type="nucleotide sequence ID" value="NZ_CP022098.1"/>
</dbReference>
<evidence type="ECO:0000256" key="4">
    <source>
        <dbReference type="ARBA" id="ARBA00022833"/>
    </source>
</evidence>
<keyword evidence="3 7" id="KW-0479">Metal-binding</keyword>
<dbReference type="InterPro" id="IPR013154">
    <property type="entry name" value="ADH-like_N"/>
</dbReference>
<keyword evidence="5" id="KW-0560">Oxidoreductase</keyword>
<dbReference type="Pfam" id="PF08240">
    <property type="entry name" value="ADH_N"/>
    <property type="match status" value="1"/>
</dbReference>
<proteinExistence type="inferred from homology"/>
<dbReference type="PROSITE" id="PS00059">
    <property type="entry name" value="ADH_ZINC"/>
    <property type="match status" value="1"/>
</dbReference>
<evidence type="ECO:0000256" key="2">
    <source>
        <dbReference type="ARBA" id="ARBA00008072"/>
    </source>
</evidence>
<dbReference type="GO" id="GO:0004022">
    <property type="term" value="F:alcohol dehydrogenase (NAD+) activity"/>
    <property type="evidence" value="ECO:0007669"/>
    <property type="project" value="TreeGrafter"/>
</dbReference>
<dbReference type="Pfam" id="PF00107">
    <property type="entry name" value="ADH_zinc_N"/>
    <property type="match status" value="1"/>
</dbReference>
<dbReference type="EMBL" id="CP022098">
    <property type="protein sequence ID" value="ATB41743.1"/>
    <property type="molecule type" value="Genomic_DNA"/>
</dbReference>
<feature type="domain" description="Enoyl reductase (ER)" evidence="8">
    <location>
        <begin position="8"/>
        <end position="287"/>
    </location>
</feature>
<evidence type="ECO:0000256" key="3">
    <source>
        <dbReference type="ARBA" id="ARBA00022723"/>
    </source>
</evidence>
<dbReference type="FunFam" id="3.40.50.720:FF:000039">
    <property type="entry name" value="Alcohol dehydrogenase AdhP"/>
    <property type="match status" value="1"/>
</dbReference>
<dbReference type="Gene3D" id="3.90.180.10">
    <property type="entry name" value="Medium-chain alcohol dehydrogenases, catalytic domain"/>
    <property type="match status" value="1"/>
</dbReference>
<dbReference type="GO" id="GO:0008270">
    <property type="term" value="F:zinc ion binding"/>
    <property type="evidence" value="ECO:0007669"/>
    <property type="project" value="InterPro"/>
</dbReference>
<evidence type="ECO:0000256" key="5">
    <source>
        <dbReference type="ARBA" id="ARBA00023002"/>
    </source>
</evidence>
<keyword evidence="4 7" id="KW-0862">Zinc</keyword>
<reference evidence="9 10" key="1">
    <citation type="submission" date="2017-06" db="EMBL/GenBank/DDBJ databases">
        <title>Sequencing and comparative analysis of myxobacterial genomes.</title>
        <authorList>
            <person name="Rupp O."/>
            <person name="Goesmann A."/>
            <person name="Sogaard-Andersen L."/>
        </authorList>
    </citation>
    <scope>NUCLEOTIDE SEQUENCE [LARGE SCALE GENOMIC DNA]</scope>
    <source>
        <strain evidence="9 10">DSM 52655</strain>
    </source>
</reference>
<evidence type="ECO:0000313" key="9">
    <source>
        <dbReference type="EMBL" id="ATB41743.1"/>
    </source>
</evidence>
<comment type="similarity">
    <text evidence="2 7">Belongs to the zinc-containing alcohol dehydrogenase family.</text>
</comment>